<reference evidence="3" key="1">
    <citation type="submission" date="2015-08" db="EMBL/GenBank/DDBJ databases">
        <authorList>
            <person name="Babu N.S."/>
            <person name="Beckwith C.J."/>
            <person name="Beseler K.G."/>
            <person name="Brison A."/>
            <person name="Carone J.V."/>
            <person name="Caskin T.P."/>
            <person name="Diamond M."/>
            <person name="Durham M.E."/>
            <person name="Foxe J.M."/>
            <person name="Go M."/>
            <person name="Henderson B.A."/>
            <person name="Jones I.B."/>
            <person name="McGettigan J.A."/>
            <person name="Micheletti S.J."/>
            <person name="Nasrallah M.E."/>
            <person name="Ortiz D."/>
            <person name="Piller C.R."/>
            <person name="Privatt S.R."/>
            <person name="Schneider S.L."/>
            <person name="Sharp S."/>
            <person name="Smith T.C."/>
            <person name="Stanton J.D."/>
            <person name="Ullery H.E."/>
            <person name="Wilson R.J."/>
            <person name="Serrano M.G."/>
            <person name="Buck G."/>
            <person name="Lee V."/>
            <person name="Wang Y."/>
            <person name="Carvalho R."/>
            <person name="Voegtly L."/>
            <person name="Shi R."/>
            <person name="Duckworth R."/>
            <person name="Johnson A."/>
            <person name="Loviza R."/>
            <person name="Walstead R."/>
            <person name="Shah Z."/>
            <person name="Kiflezghi M."/>
            <person name="Wade K."/>
            <person name="Ball S.L."/>
            <person name="Bradley K.W."/>
            <person name="Asai D.J."/>
            <person name="Bowman C.A."/>
            <person name="Russell D.A."/>
            <person name="Pope W.H."/>
            <person name="Jacobs-Sera D."/>
            <person name="Hendrix R.W."/>
            <person name="Hatfull G.F."/>
        </authorList>
    </citation>
    <scope>NUCLEOTIDE SEQUENCE [LARGE SCALE GENOMIC DNA]</scope>
    <source>
        <strain evidence="3">JCM 19170</strain>
    </source>
</reference>
<dbReference type="RefSeq" id="WP_055423272.1">
    <property type="nucleotide sequence ID" value="NZ_CYHH01000004.1"/>
</dbReference>
<proteinExistence type="inferred from homology"/>
<accession>A0A0K6IU17</accession>
<evidence type="ECO:0000313" key="2">
    <source>
        <dbReference type="EMBL" id="CUB06842.1"/>
    </source>
</evidence>
<organism evidence="2 3">
    <name type="scientific">Tepidiphilus thermophilus</name>
    <dbReference type="NCBI Taxonomy" id="876478"/>
    <lineage>
        <taxon>Bacteria</taxon>
        <taxon>Pseudomonadati</taxon>
        <taxon>Pseudomonadota</taxon>
        <taxon>Hydrogenophilia</taxon>
        <taxon>Hydrogenophilales</taxon>
        <taxon>Hydrogenophilaceae</taxon>
        <taxon>Tepidiphilus</taxon>
    </lineage>
</organism>
<dbReference type="InterPro" id="IPR004323">
    <property type="entry name" value="Ion_tolerance_CutA"/>
</dbReference>
<dbReference type="GO" id="GO:0005507">
    <property type="term" value="F:copper ion binding"/>
    <property type="evidence" value="ECO:0007669"/>
    <property type="project" value="TreeGrafter"/>
</dbReference>
<dbReference type="InterPro" id="IPR015867">
    <property type="entry name" value="N-reg_PII/ATP_PRibTrfase_C"/>
</dbReference>
<gene>
    <name evidence="2" type="ORF">Ga0061068_10469</name>
</gene>
<dbReference type="GO" id="GO:0010038">
    <property type="term" value="P:response to metal ion"/>
    <property type="evidence" value="ECO:0007669"/>
    <property type="project" value="InterPro"/>
</dbReference>
<evidence type="ECO:0000313" key="3">
    <source>
        <dbReference type="Proteomes" id="UP000182108"/>
    </source>
</evidence>
<dbReference type="OrthoDB" id="5297811at2"/>
<dbReference type="EMBL" id="CYHH01000004">
    <property type="protein sequence ID" value="CUB06842.1"/>
    <property type="molecule type" value="Genomic_DNA"/>
</dbReference>
<name>A0A0K6IU17_9PROT</name>
<protein>
    <submittedName>
        <fullName evidence="2">Uncharacterized protein involved in tolerance to divalent cations</fullName>
    </submittedName>
</protein>
<dbReference type="Gene3D" id="3.30.70.120">
    <property type="match status" value="1"/>
</dbReference>
<dbReference type="AlphaFoldDB" id="A0A0K6IU17"/>
<sequence>MDTILLVYCTAPDPDTARELARTLVEERLAACVNVVPGLRSLYRWQGKVHEDAEALLLLKTTAVRYQALQERLRALHPYELPEIVAVPVSAGLPAYLEWVAAQTLPAPEDSA</sequence>
<dbReference type="SUPFAM" id="SSF54913">
    <property type="entry name" value="GlnB-like"/>
    <property type="match status" value="1"/>
</dbReference>
<keyword evidence="3" id="KW-1185">Reference proteome</keyword>
<dbReference type="InterPro" id="IPR011322">
    <property type="entry name" value="N-reg_PII-like_a/b"/>
</dbReference>
<dbReference type="Pfam" id="PF03091">
    <property type="entry name" value="CutA1"/>
    <property type="match status" value="1"/>
</dbReference>
<dbReference type="PANTHER" id="PTHR23419">
    <property type="entry name" value="DIVALENT CATION TOLERANCE CUTA-RELATED"/>
    <property type="match status" value="1"/>
</dbReference>
<comment type="similarity">
    <text evidence="1">Belongs to the CutA family.</text>
</comment>
<dbReference type="PANTHER" id="PTHR23419:SF8">
    <property type="entry name" value="FI09726P"/>
    <property type="match status" value="1"/>
</dbReference>
<dbReference type="Proteomes" id="UP000182108">
    <property type="component" value="Unassembled WGS sequence"/>
</dbReference>
<evidence type="ECO:0000256" key="1">
    <source>
        <dbReference type="ARBA" id="ARBA00010169"/>
    </source>
</evidence>